<accession>A0A0A9HD95</accession>
<organism evidence="1">
    <name type="scientific">Arundo donax</name>
    <name type="common">Giant reed</name>
    <name type="synonym">Donax arundinaceus</name>
    <dbReference type="NCBI Taxonomy" id="35708"/>
    <lineage>
        <taxon>Eukaryota</taxon>
        <taxon>Viridiplantae</taxon>
        <taxon>Streptophyta</taxon>
        <taxon>Embryophyta</taxon>
        <taxon>Tracheophyta</taxon>
        <taxon>Spermatophyta</taxon>
        <taxon>Magnoliopsida</taxon>
        <taxon>Liliopsida</taxon>
        <taxon>Poales</taxon>
        <taxon>Poaceae</taxon>
        <taxon>PACMAD clade</taxon>
        <taxon>Arundinoideae</taxon>
        <taxon>Arundineae</taxon>
        <taxon>Arundo</taxon>
    </lineage>
</organism>
<protein>
    <submittedName>
        <fullName evidence="1">Uncharacterized protein</fullName>
    </submittedName>
</protein>
<sequence>MSVPFAFSPCSYHCTDSNSTFLDYK</sequence>
<dbReference type="EMBL" id="GBRH01167008">
    <property type="protein sequence ID" value="JAE30888.1"/>
    <property type="molecule type" value="Transcribed_RNA"/>
</dbReference>
<proteinExistence type="predicted"/>
<reference evidence="1" key="1">
    <citation type="submission" date="2014-09" db="EMBL/GenBank/DDBJ databases">
        <authorList>
            <person name="Magalhaes I.L.F."/>
            <person name="Oliveira U."/>
            <person name="Santos F.R."/>
            <person name="Vidigal T.H.D.A."/>
            <person name="Brescovit A.D."/>
            <person name="Santos A.J."/>
        </authorList>
    </citation>
    <scope>NUCLEOTIDE SEQUENCE</scope>
    <source>
        <tissue evidence="1">Shoot tissue taken approximately 20 cm above the soil surface</tissue>
    </source>
</reference>
<dbReference type="AlphaFoldDB" id="A0A0A9HD95"/>
<evidence type="ECO:0000313" key="1">
    <source>
        <dbReference type="EMBL" id="JAE30888.1"/>
    </source>
</evidence>
<reference evidence="1" key="2">
    <citation type="journal article" date="2015" name="Data Brief">
        <title>Shoot transcriptome of the giant reed, Arundo donax.</title>
        <authorList>
            <person name="Barrero R.A."/>
            <person name="Guerrero F.D."/>
            <person name="Moolhuijzen P."/>
            <person name="Goolsby J.A."/>
            <person name="Tidwell J."/>
            <person name="Bellgard S.E."/>
            <person name="Bellgard M.I."/>
        </authorList>
    </citation>
    <scope>NUCLEOTIDE SEQUENCE</scope>
    <source>
        <tissue evidence="1">Shoot tissue taken approximately 20 cm above the soil surface</tissue>
    </source>
</reference>
<name>A0A0A9HD95_ARUDO</name>